<dbReference type="PROSITE" id="PS51755">
    <property type="entry name" value="OMPR_PHOB"/>
    <property type="match status" value="1"/>
</dbReference>
<proteinExistence type="inferred from homology"/>
<dbReference type="Proteomes" id="UP000669179">
    <property type="component" value="Unassembled WGS sequence"/>
</dbReference>
<dbReference type="SMART" id="SM00862">
    <property type="entry name" value="Trans_reg_C"/>
    <property type="match status" value="1"/>
</dbReference>
<comment type="similarity">
    <text evidence="1">Belongs to the AfsR/DnrI/RedD regulatory family.</text>
</comment>
<dbReference type="Pfam" id="PF25872">
    <property type="entry name" value="HTH_77"/>
    <property type="match status" value="1"/>
</dbReference>
<dbReference type="PANTHER" id="PTHR47691">
    <property type="entry name" value="REGULATOR-RELATED"/>
    <property type="match status" value="1"/>
</dbReference>
<sequence>MRFGVLGPLAVWTDDGTPVTVPDAKVRALLADLLTQPGRPASTDRLIDDLWGDRAPRNPLGTLQARVSQLRRALEDAEPGGRGLLVSRAPGYVLDVQPDALDASRFQALVAQAREQQDPRTRASLLADALDLWRGPAYADFADDEFARTEIGRLDEQRLAALEDQAEARLELGEHVPLAGQLADLVAAYPLRERLRAAYMQALYLAGRPSEALDSYAELRDRLRDEMGLDPGAELAALQQAILRQDPTLTPRTTRSRAPRLPAALTDLIGRAAAVSEVSALLKTGRRGGPRLVTLTGPGGVGKTRLAIEAATRVADVFPDGVWLAELAALPPGSGEVAELVAAELGIRDETDGGSAERLAAALEARHTLVVLDNCEHVIDEAAALAERLLKAAPELRILTTSQEPLGLAGEHVLAVPPLEEDAAVRLFVARAEASAPGFTFTPDDEPHVAAIVRRLDGIPLALELAATRVRALGGVRELAARLDDRFRLLTAGQRGAPARQQTLRAVIDWSWGLLSEQERIVLRRLAVFADGCALDAAEEVCDGPDVLDVLARLVDRSLVVAANGRYRLLESVAAYAAERLREAGEEREIRARHIAHYLALAERADLRGLGQCPWLRKLDHEVANFRTALDNADAHQALRLANALAWYFYLRGRFHEARRFLTFALAVEGEAPAAVRAAAVTWQAGMTMQLGEGADSAELAETALRAYDGVDDPHGRARAEWFLSLVTWAYSDFGATEERLEGVLDTFTTYDDQWGVAATLSLRATLAVARADLPMMEGDGERSLALFRELGDSWGMLSANDALDRVAEVTGDYDRAVELREEGVRQAEELGMWAEVSYRLSGLGRLAMLTRDLERARELHERARTLAVKHSSKSAEEFAEVGLGLVARRDGRLGDAESHLRTWLGWLGRVGGQSGTAFVKAELGFVAELRGDAETALALHREGYAEAYATRDPRAVALALEGLAGATVLAGRAAEGARLLGTAAAARASVGAPLPTAERGDVDRVTAAAHKALGEDDFAAAFAEGQAMAPEDHAIA</sequence>
<dbReference type="SUPFAM" id="SSF48452">
    <property type="entry name" value="TPR-like"/>
    <property type="match status" value="2"/>
</dbReference>
<dbReference type="InterPro" id="IPR027417">
    <property type="entry name" value="P-loop_NTPase"/>
</dbReference>
<evidence type="ECO:0000313" key="6">
    <source>
        <dbReference type="Proteomes" id="UP000669179"/>
    </source>
</evidence>
<dbReference type="InterPro" id="IPR005158">
    <property type="entry name" value="BTAD"/>
</dbReference>
<reference evidence="5" key="1">
    <citation type="submission" date="2021-03" db="EMBL/GenBank/DDBJ databases">
        <authorList>
            <person name="Kanchanasin P."/>
            <person name="Saeng-In P."/>
            <person name="Phongsopitanun W."/>
            <person name="Yuki M."/>
            <person name="Kudo T."/>
            <person name="Ohkuma M."/>
            <person name="Tanasupawat S."/>
        </authorList>
    </citation>
    <scope>NUCLEOTIDE SEQUENCE</scope>
    <source>
        <strain evidence="5">GKU 128</strain>
    </source>
</reference>
<keyword evidence="6" id="KW-1185">Reference proteome</keyword>
<name>A0A939TE59_9ACTN</name>
<comment type="caution">
    <text evidence="5">The sequence shown here is derived from an EMBL/GenBank/DDBJ whole genome shotgun (WGS) entry which is preliminary data.</text>
</comment>
<feature type="DNA-binding region" description="OmpR/PhoB-type" evidence="3">
    <location>
        <begin position="1"/>
        <end position="96"/>
    </location>
</feature>
<dbReference type="Pfam" id="PF00486">
    <property type="entry name" value="Trans_reg_C"/>
    <property type="match status" value="1"/>
</dbReference>
<dbReference type="SUPFAM" id="SSF52540">
    <property type="entry name" value="P-loop containing nucleoside triphosphate hydrolases"/>
    <property type="match status" value="1"/>
</dbReference>
<dbReference type="Gene3D" id="1.10.10.10">
    <property type="entry name" value="Winged helix-like DNA-binding domain superfamily/Winged helix DNA-binding domain"/>
    <property type="match status" value="1"/>
</dbReference>
<dbReference type="GO" id="GO:0006355">
    <property type="term" value="P:regulation of DNA-templated transcription"/>
    <property type="evidence" value="ECO:0007669"/>
    <property type="project" value="InterPro"/>
</dbReference>
<dbReference type="EMBL" id="JAGEOJ010000018">
    <property type="protein sequence ID" value="MBO2453010.1"/>
    <property type="molecule type" value="Genomic_DNA"/>
</dbReference>
<keyword evidence="2 3" id="KW-0238">DNA-binding</keyword>
<dbReference type="SUPFAM" id="SSF46894">
    <property type="entry name" value="C-terminal effector domain of the bipartite response regulators"/>
    <property type="match status" value="1"/>
</dbReference>
<dbReference type="InterPro" id="IPR016032">
    <property type="entry name" value="Sig_transdc_resp-reg_C-effctor"/>
</dbReference>
<organism evidence="5 6">
    <name type="scientific">Actinomadura barringtoniae</name>
    <dbReference type="NCBI Taxonomy" id="1427535"/>
    <lineage>
        <taxon>Bacteria</taxon>
        <taxon>Bacillati</taxon>
        <taxon>Actinomycetota</taxon>
        <taxon>Actinomycetes</taxon>
        <taxon>Streptosporangiales</taxon>
        <taxon>Thermomonosporaceae</taxon>
        <taxon>Actinomadura</taxon>
    </lineage>
</organism>
<dbReference type="CDD" id="cd15831">
    <property type="entry name" value="BTAD"/>
    <property type="match status" value="1"/>
</dbReference>
<accession>A0A939TE59</accession>
<dbReference type="PANTHER" id="PTHR47691:SF3">
    <property type="entry name" value="HTH-TYPE TRANSCRIPTIONAL REGULATOR RV0890C-RELATED"/>
    <property type="match status" value="1"/>
</dbReference>
<dbReference type="GO" id="GO:0000160">
    <property type="term" value="P:phosphorelay signal transduction system"/>
    <property type="evidence" value="ECO:0007669"/>
    <property type="project" value="InterPro"/>
</dbReference>
<dbReference type="RefSeq" id="WP_208261027.1">
    <property type="nucleotide sequence ID" value="NZ_JAGEOJ010000018.1"/>
</dbReference>
<dbReference type="GO" id="GO:0043531">
    <property type="term" value="F:ADP binding"/>
    <property type="evidence" value="ECO:0007669"/>
    <property type="project" value="InterPro"/>
</dbReference>
<dbReference type="SMART" id="SM01043">
    <property type="entry name" value="BTAD"/>
    <property type="match status" value="1"/>
</dbReference>
<evidence type="ECO:0000256" key="1">
    <source>
        <dbReference type="ARBA" id="ARBA00005820"/>
    </source>
</evidence>
<evidence type="ECO:0000256" key="2">
    <source>
        <dbReference type="ARBA" id="ARBA00023125"/>
    </source>
</evidence>
<dbReference type="Gene3D" id="3.40.50.300">
    <property type="entry name" value="P-loop containing nucleotide triphosphate hydrolases"/>
    <property type="match status" value="1"/>
</dbReference>
<feature type="domain" description="OmpR/PhoB-type" evidence="4">
    <location>
        <begin position="1"/>
        <end position="96"/>
    </location>
</feature>
<dbReference type="InterPro" id="IPR058852">
    <property type="entry name" value="HTH_77"/>
</dbReference>
<dbReference type="InterPro" id="IPR036388">
    <property type="entry name" value="WH-like_DNA-bd_sf"/>
</dbReference>
<dbReference type="PRINTS" id="PR00364">
    <property type="entry name" value="DISEASERSIST"/>
</dbReference>
<protein>
    <submittedName>
        <fullName evidence="5">Winged helix-turn-helix domain-containing protein</fullName>
    </submittedName>
</protein>
<dbReference type="GO" id="GO:0003677">
    <property type="term" value="F:DNA binding"/>
    <property type="evidence" value="ECO:0007669"/>
    <property type="project" value="UniProtKB-UniRule"/>
</dbReference>
<evidence type="ECO:0000256" key="3">
    <source>
        <dbReference type="PROSITE-ProRule" id="PRU01091"/>
    </source>
</evidence>
<dbReference type="AlphaFoldDB" id="A0A939TE59"/>
<gene>
    <name evidence="5" type="ORF">J4573_38370</name>
</gene>
<dbReference type="Pfam" id="PF03704">
    <property type="entry name" value="BTAD"/>
    <property type="match status" value="1"/>
</dbReference>
<dbReference type="Gene3D" id="1.25.40.10">
    <property type="entry name" value="Tetratricopeptide repeat domain"/>
    <property type="match status" value="3"/>
</dbReference>
<evidence type="ECO:0000313" key="5">
    <source>
        <dbReference type="EMBL" id="MBO2453010.1"/>
    </source>
</evidence>
<dbReference type="InterPro" id="IPR011990">
    <property type="entry name" value="TPR-like_helical_dom_sf"/>
</dbReference>
<dbReference type="InterPro" id="IPR001867">
    <property type="entry name" value="OmpR/PhoB-type_DNA-bd"/>
</dbReference>
<evidence type="ECO:0000259" key="4">
    <source>
        <dbReference type="PROSITE" id="PS51755"/>
    </source>
</evidence>